<dbReference type="Proteomes" id="UP000052020">
    <property type="component" value="Unassembled WGS sequence"/>
</dbReference>
<comment type="similarity">
    <text evidence="14">Belongs to the ribF family.</text>
</comment>
<dbReference type="GO" id="GO:0009398">
    <property type="term" value="P:FMN biosynthetic process"/>
    <property type="evidence" value="ECO:0007669"/>
    <property type="project" value="UniProtKB-UniRule"/>
</dbReference>
<dbReference type="GO" id="GO:0006747">
    <property type="term" value="P:FAD biosynthetic process"/>
    <property type="evidence" value="ECO:0007669"/>
    <property type="project" value="UniProtKB-UniRule"/>
</dbReference>
<dbReference type="UniPathway" id="UPA00277">
    <property type="reaction ID" value="UER00407"/>
</dbReference>
<evidence type="ECO:0000256" key="12">
    <source>
        <dbReference type="ARBA" id="ARBA00047880"/>
    </source>
</evidence>
<evidence type="ECO:0000256" key="13">
    <source>
        <dbReference type="ARBA" id="ARBA00049494"/>
    </source>
</evidence>
<feature type="domain" description="Riboflavin kinase" evidence="15">
    <location>
        <begin position="182"/>
        <end position="306"/>
    </location>
</feature>
<evidence type="ECO:0000256" key="8">
    <source>
        <dbReference type="ARBA" id="ARBA00022777"/>
    </source>
</evidence>
<keyword evidence="6 14" id="KW-0548">Nucleotidyltransferase</keyword>
<evidence type="ECO:0000256" key="2">
    <source>
        <dbReference type="ARBA" id="ARBA00005201"/>
    </source>
</evidence>
<dbReference type="Gene3D" id="2.40.30.30">
    <property type="entry name" value="Riboflavin kinase-like"/>
    <property type="match status" value="1"/>
</dbReference>
<dbReference type="PIRSF" id="PIRSF004491">
    <property type="entry name" value="FAD_Synth"/>
    <property type="match status" value="1"/>
</dbReference>
<evidence type="ECO:0000256" key="9">
    <source>
        <dbReference type="ARBA" id="ARBA00022827"/>
    </source>
</evidence>
<dbReference type="EC" id="2.7.7.2" evidence="14"/>
<dbReference type="PANTHER" id="PTHR22749">
    <property type="entry name" value="RIBOFLAVIN KINASE/FMN ADENYLYLTRANSFERASE"/>
    <property type="match status" value="1"/>
</dbReference>
<protein>
    <recommendedName>
        <fullName evidence="14">Riboflavin biosynthesis protein</fullName>
    </recommendedName>
    <domain>
        <recommendedName>
            <fullName evidence="14">Riboflavin kinase</fullName>
            <ecNumber evidence="14">2.7.1.26</ecNumber>
        </recommendedName>
        <alternativeName>
            <fullName evidence="14">Flavokinase</fullName>
        </alternativeName>
    </domain>
    <domain>
        <recommendedName>
            <fullName evidence="14">FMN adenylyltransferase</fullName>
            <ecNumber evidence="14">2.7.7.2</ecNumber>
        </recommendedName>
        <alternativeName>
            <fullName evidence="14">FAD pyrophosphorylase</fullName>
        </alternativeName>
        <alternativeName>
            <fullName evidence="14">FAD synthase</fullName>
        </alternativeName>
    </domain>
</protein>
<dbReference type="FunFam" id="3.40.50.620:FF:000021">
    <property type="entry name" value="Riboflavin biosynthesis protein"/>
    <property type="match status" value="1"/>
</dbReference>
<sequence>MAIIRDLDNVPAGWRSAATLGAYDGVHRGHQALVTRTVEAARERDLLAVVLTFTPHPDRVVRRDEGGPLLTTTEEKVELLAALGADQIVVARFDAKLAATEAQTFVRDVLVKVLGARHLVVGPTFTFGRRGAGNPQRLRQWAPILGIEVEVMPAVMVGGRAVTSSLIRKALRAGDVDTAHQMLGRPYSLTGVVERGLGRGRDLGYPTANVIADRDRLIPADGVYAVEAEVEHTRFQGVASIGSRPTFADAGWALEAHLPGLEANLHGRPLTLHFWAWLRGQMAFGSGDALAAQIGSDIRQAQHLMATLQGSPHVVK</sequence>
<dbReference type="GO" id="GO:0009231">
    <property type="term" value="P:riboflavin biosynthetic process"/>
    <property type="evidence" value="ECO:0007669"/>
    <property type="project" value="InterPro"/>
</dbReference>
<keyword evidence="10 14" id="KW-0067">ATP-binding</keyword>
<keyword evidence="9 14" id="KW-0274">FAD</keyword>
<dbReference type="InterPro" id="IPR015865">
    <property type="entry name" value="Riboflavin_kinase_bac/euk"/>
</dbReference>
<comment type="catalytic activity">
    <reaction evidence="12 14">
        <text>riboflavin + ATP = FMN + ADP + H(+)</text>
        <dbReference type="Rhea" id="RHEA:14357"/>
        <dbReference type="ChEBI" id="CHEBI:15378"/>
        <dbReference type="ChEBI" id="CHEBI:30616"/>
        <dbReference type="ChEBI" id="CHEBI:57986"/>
        <dbReference type="ChEBI" id="CHEBI:58210"/>
        <dbReference type="ChEBI" id="CHEBI:456216"/>
        <dbReference type="EC" id="2.7.1.26"/>
    </reaction>
</comment>
<evidence type="ECO:0000313" key="16">
    <source>
        <dbReference type="EMBL" id="KPJ62056.1"/>
    </source>
</evidence>
<evidence type="ECO:0000256" key="11">
    <source>
        <dbReference type="ARBA" id="ARBA00023268"/>
    </source>
</evidence>
<dbReference type="InterPro" id="IPR023465">
    <property type="entry name" value="Riboflavin_kinase_dom_sf"/>
</dbReference>
<keyword evidence="3 14" id="KW-0285">Flavoprotein</keyword>
<evidence type="ECO:0000256" key="1">
    <source>
        <dbReference type="ARBA" id="ARBA00004726"/>
    </source>
</evidence>
<dbReference type="PATRIC" id="fig|1704032.3.peg.1005"/>
<dbReference type="AlphaFoldDB" id="A0A0S7XHY6"/>
<evidence type="ECO:0000313" key="17">
    <source>
        <dbReference type="Proteomes" id="UP000052020"/>
    </source>
</evidence>
<dbReference type="Pfam" id="PF06574">
    <property type="entry name" value="FAD_syn"/>
    <property type="match status" value="1"/>
</dbReference>
<evidence type="ECO:0000256" key="7">
    <source>
        <dbReference type="ARBA" id="ARBA00022741"/>
    </source>
</evidence>
<evidence type="ECO:0000259" key="15">
    <source>
        <dbReference type="SMART" id="SM00904"/>
    </source>
</evidence>
<keyword evidence="5 14" id="KW-0808">Transferase</keyword>
<evidence type="ECO:0000256" key="4">
    <source>
        <dbReference type="ARBA" id="ARBA00022643"/>
    </source>
</evidence>
<dbReference type="InterPro" id="IPR014729">
    <property type="entry name" value="Rossmann-like_a/b/a_fold"/>
</dbReference>
<dbReference type="GO" id="GO:0005524">
    <property type="term" value="F:ATP binding"/>
    <property type="evidence" value="ECO:0007669"/>
    <property type="project" value="UniProtKB-UniRule"/>
</dbReference>
<dbReference type="GO" id="GO:0003919">
    <property type="term" value="F:FMN adenylyltransferase activity"/>
    <property type="evidence" value="ECO:0007669"/>
    <property type="project" value="UniProtKB-UniRule"/>
</dbReference>
<dbReference type="SUPFAM" id="SSF52374">
    <property type="entry name" value="Nucleotidylyl transferase"/>
    <property type="match status" value="1"/>
</dbReference>
<keyword evidence="11" id="KW-0511">Multifunctional enzyme</keyword>
<dbReference type="SUPFAM" id="SSF82114">
    <property type="entry name" value="Riboflavin kinase-like"/>
    <property type="match status" value="1"/>
</dbReference>
<keyword evidence="7 14" id="KW-0547">Nucleotide-binding</keyword>
<accession>A0A0S7XHY6</accession>
<dbReference type="InterPro" id="IPR015864">
    <property type="entry name" value="FAD_synthase"/>
</dbReference>
<evidence type="ECO:0000256" key="14">
    <source>
        <dbReference type="PIRNR" id="PIRNR004491"/>
    </source>
</evidence>
<keyword evidence="4 14" id="KW-0288">FMN</keyword>
<evidence type="ECO:0000256" key="6">
    <source>
        <dbReference type="ARBA" id="ARBA00022695"/>
    </source>
</evidence>
<dbReference type="InterPro" id="IPR023468">
    <property type="entry name" value="Riboflavin_kinase"/>
</dbReference>
<dbReference type="Pfam" id="PF01687">
    <property type="entry name" value="Flavokinase"/>
    <property type="match status" value="1"/>
</dbReference>
<dbReference type="NCBIfam" id="NF004160">
    <property type="entry name" value="PRK05627.1-3"/>
    <property type="match status" value="1"/>
</dbReference>
<dbReference type="UniPathway" id="UPA00276">
    <property type="reaction ID" value="UER00406"/>
</dbReference>
<dbReference type="SMART" id="SM00904">
    <property type="entry name" value="Flavokinase"/>
    <property type="match status" value="1"/>
</dbReference>
<dbReference type="NCBIfam" id="TIGR00083">
    <property type="entry name" value="ribF"/>
    <property type="match status" value="1"/>
</dbReference>
<dbReference type="EC" id="2.7.1.26" evidence="14"/>
<comment type="pathway">
    <text evidence="1 14">Cofactor biosynthesis; FAD biosynthesis; FAD from FMN: step 1/1.</text>
</comment>
<keyword evidence="8 14" id="KW-0418">Kinase</keyword>
<comment type="catalytic activity">
    <reaction evidence="13 14">
        <text>FMN + ATP + H(+) = FAD + diphosphate</text>
        <dbReference type="Rhea" id="RHEA:17237"/>
        <dbReference type="ChEBI" id="CHEBI:15378"/>
        <dbReference type="ChEBI" id="CHEBI:30616"/>
        <dbReference type="ChEBI" id="CHEBI:33019"/>
        <dbReference type="ChEBI" id="CHEBI:57692"/>
        <dbReference type="ChEBI" id="CHEBI:58210"/>
        <dbReference type="EC" id="2.7.7.2"/>
    </reaction>
</comment>
<organism evidence="16 17">
    <name type="scientific">candidate division KD3-62 bacterium DG_56</name>
    <dbReference type="NCBI Taxonomy" id="1704032"/>
    <lineage>
        <taxon>Bacteria</taxon>
        <taxon>candidate division KD3-62</taxon>
    </lineage>
</organism>
<dbReference type="InterPro" id="IPR002606">
    <property type="entry name" value="Riboflavin_kinase_bac"/>
</dbReference>
<evidence type="ECO:0000256" key="3">
    <source>
        <dbReference type="ARBA" id="ARBA00022630"/>
    </source>
</evidence>
<dbReference type="EMBL" id="LIZY01000133">
    <property type="protein sequence ID" value="KPJ62056.1"/>
    <property type="molecule type" value="Genomic_DNA"/>
</dbReference>
<reference evidence="16 17" key="1">
    <citation type="journal article" date="2015" name="Microbiome">
        <title>Genomic resolution of linkages in carbon, nitrogen, and sulfur cycling among widespread estuary sediment bacteria.</title>
        <authorList>
            <person name="Baker B.J."/>
            <person name="Lazar C.S."/>
            <person name="Teske A.P."/>
            <person name="Dick G.J."/>
        </authorList>
    </citation>
    <scope>NUCLEOTIDE SEQUENCE [LARGE SCALE GENOMIC DNA]</scope>
    <source>
        <strain evidence="16">DG_56</strain>
    </source>
</reference>
<proteinExistence type="inferred from homology"/>
<evidence type="ECO:0000256" key="5">
    <source>
        <dbReference type="ARBA" id="ARBA00022679"/>
    </source>
</evidence>
<name>A0A0S7XHY6_9BACT</name>
<dbReference type="Gene3D" id="3.40.50.620">
    <property type="entry name" value="HUPs"/>
    <property type="match status" value="1"/>
</dbReference>
<dbReference type="CDD" id="cd02064">
    <property type="entry name" value="FAD_synthetase_N"/>
    <property type="match status" value="1"/>
</dbReference>
<comment type="pathway">
    <text evidence="2 14">Cofactor biosynthesis; FMN biosynthesis; FMN from riboflavin (ATP route): step 1/1.</text>
</comment>
<dbReference type="PANTHER" id="PTHR22749:SF6">
    <property type="entry name" value="RIBOFLAVIN KINASE"/>
    <property type="match status" value="1"/>
</dbReference>
<dbReference type="GO" id="GO:0008531">
    <property type="term" value="F:riboflavin kinase activity"/>
    <property type="evidence" value="ECO:0007669"/>
    <property type="project" value="UniProtKB-UniRule"/>
</dbReference>
<gene>
    <name evidence="16" type="ORF">AMK68_05405</name>
</gene>
<evidence type="ECO:0000256" key="10">
    <source>
        <dbReference type="ARBA" id="ARBA00022840"/>
    </source>
</evidence>
<comment type="caution">
    <text evidence="16">The sequence shown here is derived from an EMBL/GenBank/DDBJ whole genome shotgun (WGS) entry which is preliminary data.</text>
</comment>